<name>A0ABN9RC92_9DINO</name>
<proteinExistence type="predicted"/>
<gene>
    <name evidence="1" type="ORF">PCOR1329_LOCUS18875</name>
</gene>
<evidence type="ECO:0000313" key="1">
    <source>
        <dbReference type="EMBL" id="CAK0815646.1"/>
    </source>
</evidence>
<accession>A0ABN9RC92</accession>
<dbReference type="Proteomes" id="UP001189429">
    <property type="component" value="Unassembled WGS sequence"/>
</dbReference>
<dbReference type="EMBL" id="CAUYUJ010005969">
    <property type="protein sequence ID" value="CAK0815646.1"/>
    <property type="molecule type" value="Genomic_DNA"/>
</dbReference>
<evidence type="ECO:0000313" key="2">
    <source>
        <dbReference type="Proteomes" id="UP001189429"/>
    </source>
</evidence>
<sequence length="117" mass="12359">MTRSWLSAQPGRALYFSLGEEGLAGCCFGRGAVGAVCKGASRESLLGSWKLLGSSSRGALPTLGIAPASSADVVDDVIVTIAAWVSSVRVTFFARVSGHFMWLFLQVLISTCRALLY</sequence>
<keyword evidence="2" id="KW-1185">Reference proteome</keyword>
<reference evidence="1" key="1">
    <citation type="submission" date="2023-10" db="EMBL/GenBank/DDBJ databases">
        <authorList>
            <person name="Chen Y."/>
            <person name="Shah S."/>
            <person name="Dougan E. K."/>
            <person name="Thang M."/>
            <person name="Chan C."/>
        </authorList>
    </citation>
    <scope>NUCLEOTIDE SEQUENCE [LARGE SCALE GENOMIC DNA]</scope>
</reference>
<organism evidence="1 2">
    <name type="scientific">Prorocentrum cordatum</name>
    <dbReference type="NCBI Taxonomy" id="2364126"/>
    <lineage>
        <taxon>Eukaryota</taxon>
        <taxon>Sar</taxon>
        <taxon>Alveolata</taxon>
        <taxon>Dinophyceae</taxon>
        <taxon>Prorocentrales</taxon>
        <taxon>Prorocentraceae</taxon>
        <taxon>Prorocentrum</taxon>
    </lineage>
</organism>
<comment type="caution">
    <text evidence="1">The sequence shown here is derived from an EMBL/GenBank/DDBJ whole genome shotgun (WGS) entry which is preliminary data.</text>
</comment>
<protein>
    <submittedName>
        <fullName evidence="1">Uncharacterized protein</fullName>
    </submittedName>
</protein>